<organism evidence="2 3">
    <name type="scientific">Oryzias melastigma</name>
    <name type="common">Marine medaka</name>
    <dbReference type="NCBI Taxonomy" id="30732"/>
    <lineage>
        <taxon>Eukaryota</taxon>
        <taxon>Metazoa</taxon>
        <taxon>Chordata</taxon>
        <taxon>Craniata</taxon>
        <taxon>Vertebrata</taxon>
        <taxon>Euteleostomi</taxon>
        <taxon>Actinopterygii</taxon>
        <taxon>Neopterygii</taxon>
        <taxon>Teleostei</taxon>
        <taxon>Neoteleostei</taxon>
        <taxon>Acanthomorphata</taxon>
        <taxon>Ovalentaria</taxon>
        <taxon>Atherinomorphae</taxon>
        <taxon>Beloniformes</taxon>
        <taxon>Adrianichthyidae</taxon>
        <taxon>Oryziinae</taxon>
        <taxon>Oryzias</taxon>
    </lineage>
</organism>
<dbReference type="Proteomes" id="UP000646548">
    <property type="component" value="Unassembled WGS sequence"/>
</dbReference>
<comment type="caution">
    <text evidence="2">The sequence shown here is derived from an EMBL/GenBank/DDBJ whole genome shotgun (WGS) entry which is preliminary data.</text>
</comment>
<feature type="compositionally biased region" description="Polar residues" evidence="1">
    <location>
        <begin position="1"/>
        <end position="13"/>
    </location>
</feature>
<protein>
    <submittedName>
        <fullName evidence="2">Uncharacterized protein</fullName>
    </submittedName>
</protein>
<gene>
    <name evidence="2" type="ORF">FQA47_014410</name>
</gene>
<reference evidence="2" key="1">
    <citation type="journal article" name="BMC Genomics">
        <title>Long-read sequencing and de novo genome assembly of marine medaka (Oryzias melastigma).</title>
        <authorList>
            <person name="Liang P."/>
            <person name="Saqib H.S.A."/>
            <person name="Ni X."/>
            <person name="Shen Y."/>
        </authorList>
    </citation>
    <scope>NUCLEOTIDE SEQUENCE</scope>
    <source>
        <strain evidence="2">Bigg-433</strain>
    </source>
</reference>
<proteinExistence type="predicted"/>
<sequence length="81" mass="8975">MQSLESLVKTTGDQCKRAPNGSQENTMARSEGQGAFQDRDAVKASVIDLFPLPVFFSDLSPAVFSNHSCLFAHEFYFFVPL</sequence>
<dbReference type="EMBL" id="WKFB01000285">
    <property type="protein sequence ID" value="KAF6728377.1"/>
    <property type="molecule type" value="Genomic_DNA"/>
</dbReference>
<name>A0A834C9U6_ORYME</name>
<evidence type="ECO:0000256" key="1">
    <source>
        <dbReference type="SAM" id="MobiDB-lite"/>
    </source>
</evidence>
<accession>A0A834C9U6</accession>
<dbReference type="AlphaFoldDB" id="A0A834C9U6"/>
<evidence type="ECO:0000313" key="2">
    <source>
        <dbReference type="EMBL" id="KAF6728377.1"/>
    </source>
</evidence>
<evidence type="ECO:0000313" key="3">
    <source>
        <dbReference type="Proteomes" id="UP000646548"/>
    </source>
</evidence>
<feature type="region of interest" description="Disordered" evidence="1">
    <location>
        <begin position="1"/>
        <end position="36"/>
    </location>
</feature>